<reference evidence="2" key="1">
    <citation type="submission" date="2018-11" db="EMBL/GenBank/DDBJ databases">
        <authorList>
            <consortium name="Pathogen Informatics"/>
        </authorList>
    </citation>
    <scope>NUCLEOTIDE SEQUENCE</scope>
</reference>
<feature type="compositionally biased region" description="Pro residues" evidence="1">
    <location>
        <begin position="1"/>
        <end position="11"/>
    </location>
</feature>
<dbReference type="AlphaFoldDB" id="A0A448WYF5"/>
<evidence type="ECO:0000256" key="1">
    <source>
        <dbReference type="SAM" id="MobiDB-lite"/>
    </source>
</evidence>
<feature type="region of interest" description="Disordered" evidence="1">
    <location>
        <begin position="1"/>
        <end position="24"/>
    </location>
</feature>
<organism evidence="2 3">
    <name type="scientific">Protopolystoma xenopodis</name>
    <dbReference type="NCBI Taxonomy" id="117903"/>
    <lineage>
        <taxon>Eukaryota</taxon>
        <taxon>Metazoa</taxon>
        <taxon>Spiralia</taxon>
        <taxon>Lophotrochozoa</taxon>
        <taxon>Platyhelminthes</taxon>
        <taxon>Monogenea</taxon>
        <taxon>Polyopisthocotylea</taxon>
        <taxon>Polystomatidea</taxon>
        <taxon>Polystomatidae</taxon>
        <taxon>Protopolystoma</taxon>
    </lineage>
</organism>
<dbReference type="Proteomes" id="UP000784294">
    <property type="component" value="Unassembled WGS sequence"/>
</dbReference>
<feature type="compositionally biased region" description="Low complexity" evidence="1">
    <location>
        <begin position="233"/>
        <end position="255"/>
    </location>
</feature>
<protein>
    <submittedName>
        <fullName evidence="2">Uncharacterized protein</fullName>
    </submittedName>
</protein>
<gene>
    <name evidence="2" type="ORF">PXEA_LOCUS16816</name>
</gene>
<feature type="region of interest" description="Disordered" evidence="1">
    <location>
        <begin position="59"/>
        <end position="83"/>
    </location>
</feature>
<feature type="compositionally biased region" description="Polar residues" evidence="1">
    <location>
        <begin position="14"/>
        <end position="24"/>
    </location>
</feature>
<evidence type="ECO:0000313" key="2">
    <source>
        <dbReference type="EMBL" id="VEL23376.1"/>
    </source>
</evidence>
<feature type="region of interest" description="Disordered" evidence="1">
    <location>
        <begin position="228"/>
        <end position="295"/>
    </location>
</feature>
<evidence type="ECO:0000313" key="3">
    <source>
        <dbReference type="Proteomes" id="UP000784294"/>
    </source>
</evidence>
<sequence length="337" mass="35130">MPPPPPVPLFPPSIVSSDRSPTSISGSLTCNSNLPIGLTQLDAQLSSAPVASFGLFIPSEPPPLPPPPVRKGLMRHGASSQMRLQHQYKNPEAAFEEEEDSLPWKQVSSASSIAAGPSSLGISRPRSARLSSRLKRFSSFWRNLYSGGMPSGSSNCTQTPSSGVTSTWQQSQSGNGRINSPYGQDSTSSTLASRQAHIYIQSESNSNSTSAATSSTPMGRANESILSAHMAQSSSGSSSSTTGTMGASSGSSSGSPVRLLFRRSPSGGSASDSVHGCASVDMPIVHPGRNHRPSQNMISQLSPSISNFGCQNGSVSNQMIDGIPVALQSHHSGSTRF</sequence>
<proteinExistence type="predicted"/>
<dbReference type="EMBL" id="CAAALY010061577">
    <property type="protein sequence ID" value="VEL23376.1"/>
    <property type="molecule type" value="Genomic_DNA"/>
</dbReference>
<accession>A0A448WYF5</accession>
<feature type="compositionally biased region" description="Pro residues" evidence="1">
    <location>
        <begin position="59"/>
        <end position="69"/>
    </location>
</feature>
<feature type="region of interest" description="Disordered" evidence="1">
    <location>
        <begin position="151"/>
        <end position="192"/>
    </location>
</feature>
<name>A0A448WYF5_9PLAT</name>
<comment type="caution">
    <text evidence="2">The sequence shown here is derived from an EMBL/GenBank/DDBJ whole genome shotgun (WGS) entry which is preliminary data.</text>
</comment>
<keyword evidence="3" id="KW-1185">Reference proteome</keyword>